<feature type="compositionally biased region" description="Polar residues" evidence="7">
    <location>
        <begin position="2217"/>
        <end position="2231"/>
    </location>
</feature>
<feature type="region of interest" description="Disordered" evidence="7">
    <location>
        <begin position="2407"/>
        <end position="2477"/>
    </location>
</feature>
<dbReference type="CDD" id="cd11780">
    <property type="entry name" value="SH3_Sorbs_3"/>
    <property type="match status" value="1"/>
</dbReference>
<feature type="compositionally biased region" description="Low complexity" evidence="7">
    <location>
        <begin position="3729"/>
        <end position="3739"/>
    </location>
</feature>
<feature type="region of interest" description="Disordered" evidence="7">
    <location>
        <begin position="3728"/>
        <end position="3752"/>
    </location>
</feature>
<dbReference type="Gene3D" id="2.30.30.40">
    <property type="entry name" value="SH3 Domains"/>
    <property type="match status" value="3"/>
</dbReference>
<comment type="subcellular location">
    <subcellularLocation>
        <location evidence="1">Cell junction</location>
    </subcellularLocation>
</comment>
<feature type="region of interest" description="Disordered" evidence="7">
    <location>
        <begin position="3830"/>
        <end position="3850"/>
    </location>
</feature>
<evidence type="ECO:0000313" key="11">
    <source>
        <dbReference type="Proteomes" id="UP000002358"/>
    </source>
</evidence>
<dbReference type="InterPro" id="IPR003127">
    <property type="entry name" value="SoHo_dom"/>
</dbReference>
<feature type="region of interest" description="Disordered" evidence="7">
    <location>
        <begin position="775"/>
        <end position="830"/>
    </location>
</feature>
<feature type="domain" description="SH3" evidence="8">
    <location>
        <begin position="4465"/>
        <end position="4524"/>
    </location>
</feature>
<feature type="compositionally biased region" description="Basic and acidic residues" evidence="7">
    <location>
        <begin position="870"/>
        <end position="892"/>
    </location>
</feature>
<feature type="compositionally biased region" description="Polar residues" evidence="7">
    <location>
        <begin position="908"/>
        <end position="918"/>
    </location>
</feature>
<dbReference type="GO" id="GO:0070161">
    <property type="term" value="C:anchoring junction"/>
    <property type="evidence" value="ECO:0007669"/>
    <property type="project" value="UniProtKB-SubCell"/>
</dbReference>
<feature type="domain" description="SoHo" evidence="9">
    <location>
        <begin position="2348"/>
        <end position="2411"/>
    </location>
</feature>
<feature type="compositionally biased region" description="Low complexity" evidence="7">
    <location>
        <begin position="3886"/>
        <end position="3897"/>
    </location>
</feature>
<feature type="region of interest" description="Disordered" evidence="7">
    <location>
        <begin position="1373"/>
        <end position="1473"/>
    </location>
</feature>
<dbReference type="EnsemblMetazoa" id="XM_031924738">
    <property type="protein sequence ID" value="XP_031780598"/>
    <property type="gene ID" value="LOC100121771"/>
</dbReference>
<feature type="compositionally biased region" description="Polar residues" evidence="7">
    <location>
        <begin position="2566"/>
        <end position="2583"/>
    </location>
</feature>
<feature type="compositionally biased region" description="Polar residues" evidence="7">
    <location>
        <begin position="3795"/>
        <end position="3808"/>
    </location>
</feature>
<feature type="coiled-coil region" evidence="6">
    <location>
        <begin position="1807"/>
        <end position="1865"/>
    </location>
</feature>
<feature type="compositionally biased region" description="Polar residues" evidence="7">
    <location>
        <begin position="2747"/>
        <end position="2756"/>
    </location>
</feature>
<feature type="compositionally biased region" description="Basic and acidic residues" evidence="7">
    <location>
        <begin position="2169"/>
        <end position="2180"/>
    </location>
</feature>
<feature type="compositionally biased region" description="Basic and acidic residues" evidence="7">
    <location>
        <begin position="932"/>
        <end position="959"/>
    </location>
</feature>
<feature type="compositionally biased region" description="Basic and acidic residues" evidence="7">
    <location>
        <begin position="1906"/>
        <end position="1954"/>
    </location>
</feature>
<feature type="compositionally biased region" description="Basic and acidic residues" evidence="7">
    <location>
        <begin position="3264"/>
        <end position="3273"/>
    </location>
</feature>
<feature type="compositionally biased region" description="Basic and acidic residues" evidence="7">
    <location>
        <begin position="1101"/>
        <end position="1115"/>
    </location>
</feature>
<feature type="compositionally biased region" description="Low complexity" evidence="7">
    <location>
        <begin position="919"/>
        <end position="931"/>
    </location>
</feature>
<dbReference type="KEGG" id="nvi:100121771"/>
<feature type="region of interest" description="Disordered" evidence="7">
    <location>
        <begin position="858"/>
        <end position="1028"/>
    </location>
</feature>
<dbReference type="InterPro" id="IPR036028">
    <property type="entry name" value="SH3-like_dom_sf"/>
</dbReference>
<feature type="region of interest" description="Disordered" evidence="7">
    <location>
        <begin position="4148"/>
        <end position="4246"/>
    </location>
</feature>
<dbReference type="InParanoid" id="A0A7M7Q1Z0"/>
<dbReference type="CDD" id="cd11782">
    <property type="entry name" value="SH3_Sorbs_2"/>
    <property type="match status" value="1"/>
</dbReference>
<feature type="compositionally biased region" description="Basic residues" evidence="7">
    <location>
        <begin position="404"/>
        <end position="418"/>
    </location>
</feature>
<feature type="coiled-coil region" evidence="6">
    <location>
        <begin position="3413"/>
        <end position="3484"/>
    </location>
</feature>
<evidence type="ECO:0000259" key="8">
    <source>
        <dbReference type="PROSITE" id="PS50002"/>
    </source>
</evidence>
<feature type="compositionally biased region" description="Low complexity" evidence="7">
    <location>
        <begin position="2532"/>
        <end position="2565"/>
    </location>
</feature>
<feature type="region of interest" description="Disordered" evidence="7">
    <location>
        <begin position="3654"/>
        <end position="3697"/>
    </location>
</feature>
<feature type="region of interest" description="Disordered" evidence="7">
    <location>
        <begin position="333"/>
        <end position="466"/>
    </location>
</feature>
<feature type="compositionally biased region" description="Polar residues" evidence="7">
    <location>
        <begin position="2720"/>
        <end position="2729"/>
    </location>
</feature>
<feature type="region of interest" description="Disordered" evidence="7">
    <location>
        <begin position="2149"/>
        <end position="2248"/>
    </location>
</feature>
<feature type="compositionally biased region" description="Polar residues" evidence="7">
    <location>
        <begin position="2873"/>
        <end position="2888"/>
    </location>
</feature>
<dbReference type="PROSITE" id="PS50002">
    <property type="entry name" value="SH3"/>
    <property type="match status" value="3"/>
</dbReference>
<feature type="compositionally biased region" description="Basic and acidic residues" evidence="7">
    <location>
        <begin position="1980"/>
        <end position="2006"/>
    </location>
</feature>
<feature type="region of interest" description="Disordered" evidence="7">
    <location>
        <begin position="3767"/>
        <end position="3812"/>
    </location>
</feature>
<feature type="compositionally biased region" description="Polar residues" evidence="7">
    <location>
        <begin position="1412"/>
        <end position="1425"/>
    </location>
</feature>
<feature type="region of interest" description="Disordered" evidence="7">
    <location>
        <begin position="1653"/>
        <end position="1676"/>
    </location>
</feature>
<feature type="region of interest" description="Disordered" evidence="7">
    <location>
        <begin position="3236"/>
        <end position="3309"/>
    </location>
</feature>
<dbReference type="PANTHER" id="PTHR14167:SF116">
    <property type="entry name" value="CAP, ISOFORM AC"/>
    <property type="match status" value="1"/>
</dbReference>
<feature type="region of interest" description="Disordered" evidence="7">
    <location>
        <begin position="3010"/>
        <end position="3096"/>
    </location>
</feature>
<feature type="compositionally biased region" description="Basic and acidic residues" evidence="7">
    <location>
        <begin position="3658"/>
        <end position="3667"/>
    </location>
</feature>
<dbReference type="SMART" id="SM00459">
    <property type="entry name" value="Sorb"/>
    <property type="match status" value="1"/>
</dbReference>
<evidence type="ECO:0000256" key="7">
    <source>
        <dbReference type="SAM" id="MobiDB-lite"/>
    </source>
</evidence>
<feature type="compositionally biased region" description="Low complexity" evidence="7">
    <location>
        <begin position="2669"/>
        <end position="2681"/>
    </location>
</feature>
<feature type="compositionally biased region" description="Basic and acidic residues" evidence="7">
    <location>
        <begin position="1662"/>
        <end position="1676"/>
    </location>
</feature>
<dbReference type="PANTHER" id="PTHR14167">
    <property type="entry name" value="SH3 DOMAIN-CONTAINING"/>
    <property type="match status" value="1"/>
</dbReference>
<feature type="coiled-coil region" evidence="6">
    <location>
        <begin position="2771"/>
        <end position="2798"/>
    </location>
</feature>
<evidence type="ECO:0000256" key="3">
    <source>
        <dbReference type="ARBA" id="ARBA00022737"/>
    </source>
</evidence>
<feature type="compositionally biased region" description="Basic and acidic residues" evidence="7">
    <location>
        <begin position="2345"/>
        <end position="2355"/>
    </location>
</feature>
<evidence type="ECO:0000256" key="6">
    <source>
        <dbReference type="SAM" id="Coils"/>
    </source>
</evidence>
<feature type="compositionally biased region" description="Polar residues" evidence="7">
    <location>
        <begin position="1125"/>
        <end position="1136"/>
    </location>
</feature>
<dbReference type="PROSITE" id="PS50831">
    <property type="entry name" value="SOHO"/>
    <property type="match status" value="1"/>
</dbReference>
<keyword evidence="2 5" id="KW-0728">SH3 domain</keyword>
<feature type="compositionally biased region" description="Low complexity" evidence="7">
    <location>
        <begin position="980"/>
        <end position="989"/>
    </location>
</feature>
<dbReference type="FunFam" id="2.30.30.40:FF:000001">
    <property type="entry name" value="Sorbin and SH3 domain-containing protein 1 isoform 2"/>
    <property type="match status" value="1"/>
</dbReference>
<dbReference type="CTD" id="36084"/>
<sequence length="4662" mass="527520">MKFLTCSRCLSIEPAPQQPTVQEITNPLVVTKRPVPKVHPQKPKSKSSPSPRKNRFPALLSALTSWPRRRQPQPKIVVQQQQQRRSSPRMKTVRVLVSDPAPAGRRRARHRPPTRTQRLIRMYEERAGSPEGKNCLYQEEYVIDPPASFSGGDDSLESHQNFKNKLNTLDFKRMNTVALEAPASPTPSRTDSAIYRKNSYVERDSGAAVPIGKFARKTLLEDFLRERLRIEQTMIDLLNGRDPGSVILKKSRNDDKKVRFKVDQAEKELRVNVTGEGKLSLTDDGRVEQETEIKLSVDPSAKVEDFYVEKRTTFLKDKTVEDKALVLKISAQDEEQETIDDTKNESSYENQNGNLKTNSESQQQQQPQEVDSDKKFPKNSHHLGYATDSETPSCLGIRMPCGSRSRRNRRNRQRKRFQRSSTPPPDDDAAEELPEVVEEESVPAANDELREVPVEKDEKSAAKGEQGTKIDGATLTITTERMCPEELPYLENMSTARGRLMRRNKIEKKVLNTDTQICEITTIRNAVPLEAQLDHIPGVGIVESSFANKEKLSPTENPSSTVTISEPAEPVEPLPKELASKVENLPGAKTCMALAIPMKRFDFLEIQEMTDSDVEFDSPAVQKPQQQGIIVEAESDIERSVDEEPEDSMSWEMEKKLRNFIEGLKLPNSPGDSSTSCCSGKLPESNCGGCDVRAPSKTARKHRATAPTTATKTAAATLGAYQSQMSQESNRCLDIIQEEAESSKCDEQVVNDDKRHIRDFINEEIGKFRRERRDVPLREEHREPLVEMEKPEQSQGDGETKDESVGENKCNEGCDNISVDASPNKPESKIENTFAQCENVETFMNLVKSLKESVINEVRYSKKQSSNQVEESKCESRREEKVAEEKSSRESRPTVSVPKSDDKACQEANVNNATQLVDASSESAVAMAEASRGIEEKRETRASDEPESTAKKDASKVKNNESNNEVDLEDVIIHAVQEPDINNDTITKTTNDDRNDENNEEKISGEIPPSGGAPDANNENKIEGKRGGKFFDVDIVAEKVISVEREEITETITEIEEKIEEAINSSKCAGDAKSSARRSEERVMPVKIDEAITKTVSIDKNRVADESKRKSEERIIPIQIAGASSAATRDNDTQASAEPKRKSQVESNKPSADERRIQERVIPIKIENESIPDEPEKKCEERTIPIQLETLDSQAPQPPKRSTSLRQPPDIPLCENIIYIEKIPPPPPVRRRNVFLLQDTHYPPDFPLHPYQTPKFAVYHQRALNAFDFEEQVEIVEFVKSLLSVLSNHESTRQDVQSLLTGYDLEKLPANIRNIIDDLMAPTPSLSSASTTTSDSYADLCNDLYEEQQRADNKIGIAERSLEIDARHEKFPEFSHSRELAQVDELTTPSKLVQTPEKAARESIPQPIFSCNAVSPTDFQDNVNHQRQDSSSSAASLSTAKYNPEQRSSPTDASPAEESGTQPNDDHLYYVPLGSANLGDGAAKFSDESPPDSLKDLCIRKILSMPCGDQIISEIALPKFNIFRSLNNLQDSMKGRTANGDVKRHADTRTIEVKRRTETTKKVEIEEMTQQKTKNWTGVPTKENPKLLVCFSPAQQETIVRTSADNLLDLHKKFINRRSYHHDHSQSISPPKYFVDVSPLEPTTSSNRLLSIIKENPIPNNPREKSSSSNTHEERLRATRLSDWLSLARRAPPTDNAGSAGVFIETRHQQSADKRRHVNSALIATPEQPRNATPTKSPMTSDLNNSWRPVIEPWYVNPALIIEDKPEVPPKVKKQVTVDKDCIDTRSIFDKGLAKSKTPDEAKQVNAEEVMENLKQLQAGMREQLEKRKRYSLPQEYYEKQLRYIEKLEKQLKDVIVAEEDEKRAAEEFQRELEHRRRVNKLRPYSVIESSFLDWPNKEAQLNGKLKGENEGCTTHKDQWKESSKKVDGDNSEYDNKEGSREVTKEVKNRKDFYSETSTETIEHKEEHSSTTTTILNDDSSPKESKLKNFLRDLNDPTLDAKNESKKRPKPERPVSIAAIPTNGEVFRKQMYDEYVHKVLEREERKQHKVIKISSHTDLPQKRPATTKRNRDFSNLNKVEQEFIEKAQSRLNKYGIKLDESETEAASSGTEESCKQQLAKFLVDGEEIKDPKHLPKHLREFLKLSAEQENVEGVWSPGSESAKPLRQPSPERGKEGKDDPIPPVWTPSSAGPSPVPERKEFRPVPFESPVLSRKKTTQQQQPTADNSSTAPWQEDEYKREASQVLSQSVPSRIVNSYSAPAQGLNSLAAAAAAPRLPRAQNPTITLLQKAREGQLPKGAAYLDETDHIAAGRADEKPLLSPGEVIYTLKKEYESEPESENAPPKKMADLGPRKYEGIGPTTRAGVPIVLRSEVKENNQAKWYKRMYESLHRAPKNDDYVTIRYKPHRGTRTGYSGASSGYLSEPEPARTYSDRSATLDNRRHRQRSNKENDYSTATLPRPTGRIDGHYSPETYHLQPGRIEDYEPGNCSIQDKEAKEPPSDLTWAKRKWWDEVMDIFDGWLDENGHLQPRGSSLNNPTTPTTTTPTTTTTTLLQRSSSTRPSLQSNYRQLSQSPFEQSNTHSPKSYMTHALKESGYESDSTLVFRRREDASPLSPLEQRIAYKTVQKGGDVPLHGLRKPAPERPKDDTEIEYFPISPTLTRIRVHRKSSCSSASPASSTSSMNVSRIPVSSMASRRSTSQPLSSTRSSSNPPSSVRRNAIASSNVNGSRVPSPPKRKSSRNNRTLRLYSSNSSVVKSQDGRHEQCFVEEQISNIRLLKERLNSNIERQRKDREDLHRQRVVRTASASPVSLVRRPISGICLEARKRRSEPCLSRSPCDSSDVLVSRAKYRICTSASPVARSPKLPLVKKPSEVKSTIGRSGSSTSVAGSNRDLRNVDRVCQHVSRAKTISTPVKKDPKIRRTKKEQEESCKRLSRSTADLTSPVEVRRVLQRQKEKDKHPRTVTTKVLSTGTIVKSSSAPFTSSIGSSRLKLDEKSLKVTVAISPRGREIFRKPGEAGKSTSGKQKNFVAENINESKKRRVKDKTPTIKKSESVQSISSRGSPKPQKDIQPIDTHMKNKNKQVSKDSSKATSPGRVKTIERMTRSEIVTPTLTVDLLRQHQEATMSDSFFQHLFLRDILLTSSQTNPPRKSSVLDRARMFQEMSYSDSYRSEPSLKSLSLYLANKRPVSNSRFRNWERESAASSRSSSPYGLRSSAVALSRFHKYDSLLRVDEFGSSSSLRGRSPDLTRECPKERSLSEPPLKTLRENSDLSSRRSPSPSPVRSPSNRKIQSLKQGDSDSAAESLSKKSRARSASEMDYIYGYKQNFGSNASLTRSTNSLMNFPIDREDYQQYILERLHSRQKSKRYKDLYDFYTSLERMGKLEKTTSTNDLRPRLRNEEIIDYERWKQVRTKEKAELELKDLYRKLKLAQKEKDFLFSTRDVDHFKWRGDSSLRCKERSVENIREQFRKLAKEESELEAMRQREIASKKDTYKPLWRGNSVVNVANTMTRKAAEKAEFDRSSVQASLQRSLGGSNKFWSSLSIEQVTALKNQLNDIYGNDPVIPKKVIKSKSPEPPVTTSQTPVTNGISESRKEHLEEIISHSKRVRKETLVSDSEQSMLSVSEYEIVVPKRKRDVSPDDGQGLHVRCHSMIQNRTRRGDEADVMKRSGSISRVSSLERSQSDRAPNSSPMSEVEKKRLSLTLGNEMLEKVSQKLTTSMVRPRETRGAIAAKSASSISPRTCSSMDAATSDDKSKNNFVLVLTHNDEGPEKERVERVMKEWSKKQPIPEAATDQLDSTTESSDTSIRTVVRRSSECDDLLKKVEFYEKIEEHSRKRPSSSPSPSKLSSAQSFADLKDLFGECGSARYRTLPRSRSASPAGKAEQTTGGNNRGRSSSASPDVVASTRRPVRDRSPLQSHRPRSVSPYRVGSPDSSTSLESLWQRCGSPDPEKYWRTYLKLVRDGTVRRLRAKFESLEELSHAGRRRLALAPKRFQSDPELARNLLKKVTDTTKNYIKPQEISDVAWLRRKYEPPPRGRRRRTSPILRVPWRLEDLTMPHINVISKTAELKDSASRKPSNSIAHKEETKELEARRAVNRVREIFERSLSPDSKTSILGEMFTSAPNVHELRDIAPYLAGRWVAHQYPSRYDNSRSVSSPPDLSRESEDSSQRSKRSITPPSRKKKFAGSRASSTSPVRPRTPVSILKQSPPHSSSSDVFANQPFDPSKHRPRFRYQPPPPPLPQPPTLMTVTRHRSRNWCPPIPTYNARPTVVTFEEYTNAPPPPPPKAQHYRGERQESPRRYVEGEVTIHYRSPVRAEAKEPLSEEELARRSAENMRRVYQEERRRKYLQELHDIDSRRHTDNFVPSQKSPIPLNRYDDFVDDLSYRSRSQEQTPEPRLVARALYNFVGQSPRELTFRRGDLIFVRRQVDKNWYEGEHNAMVGLFPFNYVEIIPYDEIRTLPKKPYEGQARAKFNFIAQTNLELSLGKGELVYLTRRVDENWYEGRIAGRKGIFPVSYVEVISEPGHRPETPVQSKPVASPAAHSMLSNGSAGGKLSMGPHHYTPSLPVNINTTQPHYNSLPKGGSKLHVAPVNETLHIDTHSEPIPYRALYNYRPQNEDELELNEGDTVYVMEKCDDGWYVGSSQRTGYFGTFPGNYVERL</sequence>
<feature type="region of interest" description="Disordered" evidence="7">
    <location>
        <begin position="1101"/>
        <end position="1159"/>
    </location>
</feature>
<reference evidence="10" key="1">
    <citation type="submission" date="2021-01" db="UniProtKB">
        <authorList>
            <consortium name="EnsemblMetazoa"/>
        </authorList>
    </citation>
    <scope>IDENTIFICATION</scope>
</reference>
<feature type="compositionally biased region" description="Basic and acidic residues" evidence="7">
    <location>
        <begin position="775"/>
        <end position="812"/>
    </location>
</feature>
<feature type="compositionally biased region" description="Basic and acidic residues" evidence="7">
    <location>
        <begin position="447"/>
        <end position="466"/>
    </location>
</feature>
<evidence type="ECO:0000259" key="9">
    <source>
        <dbReference type="PROSITE" id="PS50831"/>
    </source>
</evidence>
<feature type="region of interest" description="Disordered" evidence="7">
    <location>
        <begin position="1903"/>
        <end position="2015"/>
    </location>
</feature>
<keyword evidence="11" id="KW-1185">Reference proteome</keyword>
<feature type="domain" description="SH3" evidence="8">
    <location>
        <begin position="4396"/>
        <end position="4455"/>
    </location>
</feature>
<feature type="region of interest" description="Disordered" evidence="7">
    <location>
        <begin position="4279"/>
        <end position="4299"/>
    </location>
</feature>
<name>A0A7M7Q1Z0_NASVI</name>
<feature type="compositionally biased region" description="Low complexity" evidence="7">
    <location>
        <begin position="3274"/>
        <end position="3288"/>
    </location>
</feature>
<evidence type="ECO:0000256" key="5">
    <source>
        <dbReference type="PROSITE-ProRule" id="PRU00192"/>
    </source>
</evidence>
<keyword evidence="6" id="KW-0175">Coiled coil</keyword>
<feature type="region of interest" description="Disordered" evidence="7">
    <location>
        <begin position="2331"/>
        <end position="2358"/>
    </location>
</feature>
<evidence type="ECO:0000256" key="2">
    <source>
        <dbReference type="ARBA" id="ARBA00022443"/>
    </source>
</evidence>
<feature type="region of interest" description="Disordered" evidence="7">
    <location>
        <begin position="15"/>
        <end position="93"/>
    </location>
</feature>
<feature type="region of interest" description="Disordered" evidence="7">
    <location>
        <begin position="2870"/>
        <end position="2894"/>
    </location>
</feature>
<evidence type="ECO:0000256" key="4">
    <source>
        <dbReference type="ARBA" id="ARBA00022949"/>
    </source>
</evidence>
<feature type="region of interest" description="Disordered" evidence="7">
    <location>
        <begin position="4068"/>
        <end position="4090"/>
    </location>
</feature>
<feature type="compositionally biased region" description="Pro residues" evidence="7">
    <location>
        <begin position="4235"/>
        <end position="4245"/>
    </location>
</feature>
<dbReference type="CDD" id="cd11781">
    <property type="entry name" value="SH3_Sorbs_1"/>
    <property type="match status" value="1"/>
</dbReference>
<feature type="region of interest" description="Disordered" evidence="7">
    <location>
        <begin position="3870"/>
        <end position="3941"/>
    </location>
</feature>
<feature type="compositionally biased region" description="Basic and acidic residues" evidence="7">
    <location>
        <begin position="3043"/>
        <end position="3052"/>
    </location>
</feature>
<keyword evidence="3" id="KW-0677">Repeat</keyword>
<dbReference type="InterPro" id="IPR050384">
    <property type="entry name" value="Endophilin_SH3RF"/>
</dbReference>
<feature type="compositionally biased region" description="Low complexity" evidence="7">
    <location>
        <begin position="2694"/>
        <end position="2717"/>
    </location>
</feature>
<feature type="region of interest" description="Disordered" evidence="7">
    <location>
        <begin position="2527"/>
        <end position="2583"/>
    </location>
</feature>
<keyword evidence="4" id="KW-0965">Cell junction</keyword>
<feature type="compositionally biased region" description="Basic and acidic residues" evidence="7">
    <location>
        <begin position="3243"/>
        <end position="3257"/>
    </location>
</feature>
<feature type="compositionally biased region" description="Polar residues" evidence="7">
    <location>
        <begin position="2411"/>
        <end position="2420"/>
    </location>
</feature>
<dbReference type="GeneID" id="100121771"/>
<evidence type="ECO:0000256" key="1">
    <source>
        <dbReference type="ARBA" id="ARBA00004282"/>
    </source>
</evidence>
<feature type="compositionally biased region" description="Basic and acidic residues" evidence="7">
    <location>
        <begin position="3767"/>
        <end position="3784"/>
    </location>
</feature>
<feature type="compositionally biased region" description="Basic residues" evidence="7">
    <location>
        <begin position="34"/>
        <end position="45"/>
    </location>
</feature>
<feature type="compositionally biased region" description="Low complexity" evidence="7">
    <location>
        <begin position="3839"/>
        <end position="3849"/>
    </location>
</feature>
<feature type="compositionally biased region" description="Basic and acidic residues" evidence="7">
    <location>
        <begin position="990"/>
        <end position="1004"/>
    </location>
</feature>
<dbReference type="Pfam" id="PF14604">
    <property type="entry name" value="SH3_9"/>
    <property type="match status" value="1"/>
</dbReference>
<feature type="compositionally biased region" description="Basic and acidic residues" evidence="7">
    <location>
        <begin position="1018"/>
        <end position="1028"/>
    </location>
</feature>
<feature type="compositionally biased region" description="Polar residues" evidence="7">
    <location>
        <begin position="347"/>
        <end position="361"/>
    </location>
</feature>
<evidence type="ECO:0000313" key="10">
    <source>
        <dbReference type="EnsemblMetazoa" id="XP_031780598"/>
    </source>
</evidence>
<feature type="region of interest" description="Disordered" evidence="7">
    <location>
        <begin position="2623"/>
        <end position="2756"/>
    </location>
</feature>
<feature type="compositionally biased region" description="Low complexity" evidence="7">
    <location>
        <begin position="73"/>
        <end position="85"/>
    </location>
</feature>
<dbReference type="SMR" id="A0A7M7Q1Z0"/>
<dbReference type="RefSeq" id="XP_031780598.1">
    <property type="nucleotide sequence ID" value="XM_031924738.2"/>
</dbReference>
<dbReference type="Proteomes" id="UP000002358">
    <property type="component" value="Chromosome 2"/>
</dbReference>
<feature type="compositionally biased region" description="Acidic residues" evidence="7">
    <location>
        <begin position="425"/>
        <end position="441"/>
    </location>
</feature>
<dbReference type="InterPro" id="IPR001452">
    <property type="entry name" value="SH3_domain"/>
</dbReference>
<proteinExistence type="predicted"/>
<dbReference type="Pfam" id="PF07653">
    <property type="entry name" value="SH3_2"/>
    <property type="match status" value="2"/>
</dbReference>
<accession>A0A7M7Q1Z0</accession>
<dbReference type="SUPFAM" id="SSF50044">
    <property type="entry name" value="SH3-domain"/>
    <property type="match status" value="3"/>
</dbReference>
<dbReference type="SMART" id="SM00326">
    <property type="entry name" value="SH3"/>
    <property type="match status" value="3"/>
</dbReference>
<feature type="domain" description="SH3" evidence="8">
    <location>
        <begin position="4603"/>
        <end position="4662"/>
    </location>
</feature>
<feature type="compositionally biased region" description="Polar residues" evidence="7">
    <location>
        <begin position="3670"/>
        <end position="3692"/>
    </location>
</feature>
<feature type="region of interest" description="Disordered" evidence="7">
    <location>
        <begin position="2914"/>
        <end position="2938"/>
    </location>
</feature>
<feature type="compositionally biased region" description="Low complexity" evidence="7">
    <location>
        <begin position="1430"/>
        <end position="1440"/>
    </location>
</feature>
<feature type="compositionally biased region" description="Polar residues" evidence="7">
    <location>
        <begin position="1190"/>
        <end position="1206"/>
    </location>
</feature>
<organism evidence="10 11">
    <name type="scientific">Nasonia vitripennis</name>
    <name type="common">Parasitic wasp</name>
    <dbReference type="NCBI Taxonomy" id="7425"/>
    <lineage>
        <taxon>Eukaryota</taxon>
        <taxon>Metazoa</taxon>
        <taxon>Ecdysozoa</taxon>
        <taxon>Arthropoda</taxon>
        <taxon>Hexapoda</taxon>
        <taxon>Insecta</taxon>
        <taxon>Pterygota</taxon>
        <taxon>Neoptera</taxon>
        <taxon>Endopterygota</taxon>
        <taxon>Hymenoptera</taxon>
        <taxon>Apocrita</taxon>
        <taxon>Proctotrupomorpha</taxon>
        <taxon>Chalcidoidea</taxon>
        <taxon>Pteromalidae</taxon>
        <taxon>Pteromalinae</taxon>
        <taxon>Nasonia</taxon>
    </lineage>
</organism>
<feature type="compositionally biased region" description="Polar residues" evidence="7">
    <location>
        <begin position="4205"/>
        <end position="4218"/>
    </location>
</feature>
<dbReference type="OrthoDB" id="19092at2759"/>
<feature type="compositionally biased region" description="Basic and acidic residues" evidence="7">
    <location>
        <begin position="4161"/>
        <end position="4170"/>
    </location>
</feature>
<feature type="region of interest" description="Disordered" evidence="7">
    <location>
        <begin position="1187"/>
        <end position="1208"/>
    </location>
</feature>
<dbReference type="FunCoup" id="A0A7M7Q1Z0">
    <property type="interactions" value="23"/>
</dbReference>
<protein>
    <submittedName>
        <fullName evidence="10">Uncharacterized protein</fullName>
    </submittedName>
</protein>